<evidence type="ECO:0000259" key="10">
    <source>
        <dbReference type="PROSITE" id="PS51806"/>
    </source>
</evidence>
<dbReference type="GO" id="GO:0006351">
    <property type="term" value="P:DNA-templated transcription"/>
    <property type="evidence" value="ECO:0007669"/>
    <property type="project" value="InterPro"/>
</dbReference>
<keyword evidence="4" id="KW-0238">DNA-binding</keyword>
<dbReference type="PROSITE" id="PS00036">
    <property type="entry name" value="BZIP_BASIC"/>
    <property type="match status" value="1"/>
</dbReference>
<dbReference type="InterPro" id="IPR046347">
    <property type="entry name" value="bZIP_sf"/>
</dbReference>
<accession>A0A811R7N5</accession>
<dbReference type="Proteomes" id="UP000604825">
    <property type="component" value="Unassembled WGS sequence"/>
</dbReference>
<evidence type="ECO:0000256" key="3">
    <source>
        <dbReference type="ARBA" id="ARBA00023015"/>
    </source>
</evidence>
<evidence type="ECO:0000256" key="7">
    <source>
        <dbReference type="SAM" id="Coils"/>
    </source>
</evidence>
<dbReference type="GO" id="GO:0043565">
    <property type="term" value="F:sequence-specific DNA binding"/>
    <property type="evidence" value="ECO:0007669"/>
    <property type="project" value="InterPro"/>
</dbReference>
<evidence type="ECO:0000256" key="2">
    <source>
        <dbReference type="ARBA" id="ARBA00007163"/>
    </source>
</evidence>
<evidence type="ECO:0000313" key="11">
    <source>
        <dbReference type="EMBL" id="CAD6266043.1"/>
    </source>
</evidence>
<dbReference type="Gene3D" id="1.20.5.170">
    <property type="match status" value="1"/>
</dbReference>
<dbReference type="PROSITE" id="PS50217">
    <property type="entry name" value="BZIP"/>
    <property type="match status" value="1"/>
</dbReference>
<evidence type="ECO:0000256" key="5">
    <source>
        <dbReference type="ARBA" id="ARBA00023163"/>
    </source>
</evidence>
<dbReference type="FunFam" id="1.20.5.170:FF:000019">
    <property type="entry name" value="BZIP family transcription factor"/>
    <property type="match status" value="1"/>
</dbReference>
<dbReference type="SMART" id="SM00338">
    <property type="entry name" value="BRLZ"/>
    <property type="match status" value="1"/>
</dbReference>
<name>A0A811R7N5_9POAL</name>
<evidence type="ECO:0000256" key="4">
    <source>
        <dbReference type="ARBA" id="ARBA00023125"/>
    </source>
</evidence>
<sequence length="393" mass="42987">MALVASDRLQPLATSGAAPGRYVTSGPVGGGAMGIYERQRHLVAAGVWGEPFRPDADAVALPLPLPLAAVVPTVTVATTPAPLDVVEAEEVKFGKRLLQAQQDDVAPPVEEEAAPPSSDSFGHDDDARPRDKTQRRLAQNREAARKSRLRKKAYIQNLETSRMKLAQLEQELTMARRQQHGAYGVGGGGVTPPPPAAAPVDPRVAAFELEYAHWVEEQSRQATELRAALQSHAPDVQLRVLVDAGLEHYGALFQAKARAARSDAFFVLSGVWRAPAERFFLWIGGFRPSELLKVLAPQLDPLLELQAAEVRKLQNTARQLEDALTQGMNKLQQTLVETLATVDADHLRQQTLRNMHKILTPRQAARGLLALADYGQRLRALSSLWAARRREPA</sequence>
<dbReference type="Pfam" id="PF14144">
    <property type="entry name" value="DOG1"/>
    <property type="match status" value="1"/>
</dbReference>
<dbReference type="OrthoDB" id="2015618at2759"/>
<keyword evidence="3" id="KW-0805">Transcription regulation</keyword>
<feature type="compositionally biased region" description="Basic and acidic residues" evidence="8">
    <location>
        <begin position="121"/>
        <end position="134"/>
    </location>
</feature>
<dbReference type="InterPro" id="IPR004827">
    <property type="entry name" value="bZIP"/>
</dbReference>
<comment type="caution">
    <text evidence="11">The sequence shown here is derived from an EMBL/GenBank/DDBJ whole genome shotgun (WGS) entry which is preliminary data.</text>
</comment>
<feature type="compositionally biased region" description="Low complexity" evidence="8">
    <location>
        <begin position="103"/>
        <end position="120"/>
    </location>
</feature>
<feature type="region of interest" description="Disordered" evidence="8">
    <location>
        <begin position="101"/>
        <end position="149"/>
    </location>
</feature>
<dbReference type="AlphaFoldDB" id="A0A811R7N5"/>
<evidence type="ECO:0000313" key="12">
    <source>
        <dbReference type="Proteomes" id="UP000604825"/>
    </source>
</evidence>
<organism evidence="11 12">
    <name type="scientific">Miscanthus lutarioriparius</name>
    <dbReference type="NCBI Taxonomy" id="422564"/>
    <lineage>
        <taxon>Eukaryota</taxon>
        <taxon>Viridiplantae</taxon>
        <taxon>Streptophyta</taxon>
        <taxon>Embryophyta</taxon>
        <taxon>Tracheophyta</taxon>
        <taxon>Spermatophyta</taxon>
        <taxon>Magnoliopsida</taxon>
        <taxon>Liliopsida</taxon>
        <taxon>Poales</taxon>
        <taxon>Poaceae</taxon>
        <taxon>PACMAD clade</taxon>
        <taxon>Panicoideae</taxon>
        <taxon>Andropogonodae</taxon>
        <taxon>Andropogoneae</taxon>
        <taxon>Saccharinae</taxon>
        <taxon>Miscanthus</taxon>
    </lineage>
</organism>
<dbReference type="GO" id="GO:0005634">
    <property type="term" value="C:nucleus"/>
    <property type="evidence" value="ECO:0007669"/>
    <property type="project" value="UniProtKB-SubCell"/>
</dbReference>
<dbReference type="InterPro" id="IPR025422">
    <property type="entry name" value="TGA_domain"/>
</dbReference>
<evidence type="ECO:0000256" key="8">
    <source>
        <dbReference type="SAM" id="MobiDB-lite"/>
    </source>
</evidence>
<gene>
    <name evidence="11" type="ORF">NCGR_LOCUS49348</name>
</gene>
<evidence type="ECO:0000256" key="1">
    <source>
        <dbReference type="ARBA" id="ARBA00004123"/>
    </source>
</evidence>
<keyword evidence="12" id="KW-1185">Reference proteome</keyword>
<protein>
    <submittedName>
        <fullName evidence="11">Uncharacterized protein</fullName>
    </submittedName>
</protein>
<proteinExistence type="inferred from homology"/>
<dbReference type="EMBL" id="CAJGYO010000013">
    <property type="protein sequence ID" value="CAD6266043.1"/>
    <property type="molecule type" value="Genomic_DNA"/>
</dbReference>
<feature type="domain" description="DOG1" evidence="10">
    <location>
        <begin position="204"/>
        <end position="388"/>
    </location>
</feature>
<dbReference type="GO" id="GO:0003700">
    <property type="term" value="F:DNA-binding transcription factor activity"/>
    <property type="evidence" value="ECO:0007669"/>
    <property type="project" value="InterPro"/>
</dbReference>
<dbReference type="PANTHER" id="PTHR45693:SF31">
    <property type="entry name" value="TRANSCRIPTION FACTOR TGAL10"/>
    <property type="match status" value="1"/>
</dbReference>
<keyword evidence="7" id="KW-0175">Coiled coil</keyword>
<reference evidence="11" key="1">
    <citation type="submission" date="2020-10" db="EMBL/GenBank/DDBJ databases">
        <authorList>
            <person name="Han B."/>
            <person name="Lu T."/>
            <person name="Zhao Q."/>
            <person name="Huang X."/>
            <person name="Zhao Y."/>
        </authorList>
    </citation>
    <scope>NUCLEOTIDE SEQUENCE</scope>
</reference>
<dbReference type="PROSITE" id="PS51806">
    <property type="entry name" value="DOG1"/>
    <property type="match status" value="1"/>
</dbReference>
<evidence type="ECO:0000256" key="6">
    <source>
        <dbReference type="ARBA" id="ARBA00023242"/>
    </source>
</evidence>
<evidence type="ECO:0000259" key="9">
    <source>
        <dbReference type="PROSITE" id="PS50217"/>
    </source>
</evidence>
<keyword evidence="6" id="KW-0539">Nucleus</keyword>
<dbReference type="Pfam" id="PF00170">
    <property type="entry name" value="bZIP_1"/>
    <property type="match status" value="1"/>
</dbReference>
<dbReference type="PANTHER" id="PTHR45693">
    <property type="entry name" value="TRANSCRIPTION FACTOR TGA9"/>
    <property type="match status" value="1"/>
</dbReference>
<dbReference type="SUPFAM" id="SSF57959">
    <property type="entry name" value="Leucine zipper domain"/>
    <property type="match status" value="1"/>
</dbReference>
<comment type="subcellular location">
    <subcellularLocation>
        <location evidence="1">Nucleus</location>
    </subcellularLocation>
</comment>
<feature type="coiled-coil region" evidence="7">
    <location>
        <begin position="303"/>
        <end position="330"/>
    </location>
</feature>
<comment type="similarity">
    <text evidence="2">Belongs to the bZIP family.</text>
</comment>
<feature type="coiled-coil region" evidence="7">
    <location>
        <begin position="151"/>
        <end position="178"/>
    </location>
</feature>
<keyword evidence="5" id="KW-0804">Transcription</keyword>
<feature type="domain" description="BZIP" evidence="9">
    <location>
        <begin position="130"/>
        <end position="172"/>
    </location>
</feature>